<dbReference type="GeneID" id="66080284"/>
<evidence type="ECO:0000313" key="16">
    <source>
        <dbReference type="EMBL" id="KAG7089536.1"/>
    </source>
</evidence>
<keyword evidence="12 15" id="KW-0472">Membrane</keyword>
<comment type="subcellular location">
    <subcellularLocation>
        <location evidence="1">Endoplasmic reticulum membrane</location>
        <topology evidence="1">Single-pass type I membrane protein</topology>
    </subcellularLocation>
</comment>
<evidence type="ECO:0000256" key="5">
    <source>
        <dbReference type="ARBA" id="ARBA00022568"/>
    </source>
</evidence>
<keyword evidence="10 15" id="KW-1133">Transmembrane helix</keyword>
<reference evidence="16" key="1">
    <citation type="journal article" date="2021" name="Genome Biol. Evol.">
        <title>The assembled and annotated genome of the fairy-ring fungus Marasmius oreades.</title>
        <authorList>
            <person name="Hiltunen M."/>
            <person name="Ament-Velasquez S.L."/>
            <person name="Johannesson H."/>
        </authorList>
    </citation>
    <scope>NUCLEOTIDE SEQUENCE</scope>
    <source>
        <strain evidence="16">03SP1</strain>
    </source>
</reference>
<evidence type="ECO:0000256" key="9">
    <source>
        <dbReference type="ARBA" id="ARBA00022837"/>
    </source>
</evidence>
<keyword evidence="7" id="KW-0732">Signal</keyword>
<dbReference type="InterPro" id="IPR009567">
    <property type="entry name" value="SARAF"/>
</dbReference>
<evidence type="ECO:0000256" key="7">
    <source>
        <dbReference type="ARBA" id="ARBA00022729"/>
    </source>
</evidence>
<dbReference type="Proteomes" id="UP001049176">
    <property type="component" value="Chromosome 7"/>
</dbReference>
<evidence type="ECO:0000256" key="14">
    <source>
        <dbReference type="SAM" id="MobiDB-lite"/>
    </source>
</evidence>
<feature type="region of interest" description="Disordered" evidence="14">
    <location>
        <begin position="155"/>
        <end position="196"/>
    </location>
</feature>
<comment type="similarity">
    <text evidence="2">Belongs to the SARAF family.</text>
</comment>
<evidence type="ECO:0000256" key="3">
    <source>
        <dbReference type="ARBA" id="ARBA00016584"/>
    </source>
</evidence>
<evidence type="ECO:0000256" key="12">
    <source>
        <dbReference type="ARBA" id="ARBA00023136"/>
    </source>
</evidence>
<evidence type="ECO:0000256" key="6">
    <source>
        <dbReference type="ARBA" id="ARBA00022692"/>
    </source>
</evidence>
<keyword evidence="6 15" id="KW-0812">Transmembrane</keyword>
<dbReference type="RefSeq" id="XP_043006006.1">
    <property type="nucleotide sequence ID" value="XM_043156221.1"/>
</dbReference>
<evidence type="ECO:0000256" key="11">
    <source>
        <dbReference type="ARBA" id="ARBA00023065"/>
    </source>
</evidence>
<evidence type="ECO:0000256" key="15">
    <source>
        <dbReference type="SAM" id="Phobius"/>
    </source>
</evidence>
<evidence type="ECO:0000256" key="13">
    <source>
        <dbReference type="ARBA" id="ARBA00031116"/>
    </source>
</evidence>
<keyword evidence="17" id="KW-1185">Reference proteome</keyword>
<dbReference type="AlphaFoldDB" id="A0A9P7UQY8"/>
<dbReference type="KEGG" id="more:E1B28_011209"/>
<sequence>MSKVKLENIKALTFYSGEVTNARRSSPVQQLTCVGRPCKIYQPEVVRCTNIGGHGTDVDWKCEADLPEALRFGRVQVSCEGWSKPGDSYVLQNSCGLEYRLVEVPRVLRDSDSSYFPRGTPKTINWSAILFAIPWIAALIWILYGLCWKRTDPNNRSPRRRTGQAPGPSASNWFPGGYGDDRMDPPPPYSSSKHDAAQGWRPGFWTGALAGGLADRYIFNNNRRDDTSGGRQSRRMWDWERPATTSRQTGEIRPVRRSWTSATEDRGEGSSNLGTMRSSSGFGGSTVR</sequence>
<dbReference type="EMBL" id="CM032187">
    <property type="protein sequence ID" value="KAG7089536.1"/>
    <property type="molecule type" value="Genomic_DNA"/>
</dbReference>
<evidence type="ECO:0000256" key="10">
    <source>
        <dbReference type="ARBA" id="ARBA00022989"/>
    </source>
</evidence>
<keyword evidence="4" id="KW-0813">Transport</keyword>
<dbReference type="GO" id="GO:0006816">
    <property type="term" value="P:calcium ion transport"/>
    <property type="evidence" value="ECO:0007669"/>
    <property type="project" value="UniProtKB-KW"/>
</dbReference>
<keyword evidence="5" id="KW-0109">Calcium transport</keyword>
<dbReference type="GO" id="GO:0005789">
    <property type="term" value="C:endoplasmic reticulum membrane"/>
    <property type="evidence" value="ECO:0007669"/>
    <property type="project" value="UniProtKB-SubCell"/>
</dbReference>
<dbReference type="Pfam" id="PF06682">
    <property type="entry name" value="SARAF"/>
    <property type="match status" value="1"/>
</dbReference>
<comment type="caution">
    <text evidence="16">The sequence shown here is derived from an EMBL/GenBank/DDBJ whole genome shotgun (WGS) entry which is preliminary data.</text>
</comment>
<name>A0A9P7UQY8_9AGAR</name>
<keyword evidence="11" id="KW-0406">Ion transport</keyword>
<accession>A0A9P7UQY8</accession>
<evidence type="ECO:0000256" key="1">
    <source>
        <dbReference type="ARBA" id="ARBA00004115"/>
    </source>
</evidence>
<keyword evidence="9" id="KW-0106">Calcium</keyword>
<protein>
    <recommendedName>
        <fullName evidence="3">Store-operated calcium entry-associated regulatory factor</fullName>
    </recommendedName>
    <alternativeName>
        <fullName evidence="13">Transmembrane protein 66</fullName>
    </alternativeName>
</protein>
<feature type="region of interest" description="Disordered" evidence="14">
    <location>
        <begin position="220"/>
        <end position="288"/>
    </location>
</feature>
<organism evidence="16 17">
    <name type="scientific">Marasmius oreades</name>
    <name type="common">fairy-ring Marasmius</name>
    <dbReference type="NCBI Taxonomy" id="181124"/>
    <lineage>
        <taxon>Eukaryota</taxon>
        <taxon>Fungi</taxon>
        <taxon>Dikarya</taxon>
        <taxon>Basidiomycota</taxon>
        <taxon>Agaricomycotina</taxon>
        <taxon>Agaricomycetes</taxon>
        <taxon>Agaricomycetidae</taxon>
        <taxon>Agaricales</taxon>
        <taxon>Marasmiineae</taxon>
        <taxon>Marasmiaceae</taxon>
        <taxon>Marasmius</taxon>
    </lineage>
</organism>
<evidence type="ECO:0000256" key="8">
    <source>
        <dbReference type="ARBA" id="ARBA00022824"/>
    </source>
</evidence>
<dbReference type="PANTHER" id="PTHR15929">
    <property type="entry name" value="STORE-OPERATED CALCIUM ENTRY-ASSOCIATED REGULATORY FACTOR"/>
    <property type="match status" value="1"/>
</dbReference>
<gene>
    <name evidence="16" type="ORF">E1B28_011209</name>
</gene>
<dbReference type="OrthoDB" id="20303at2759"/>
<evidence type="ECO:0000256" key="4">
    <source>
        <dbReference type="ARBA" id="ARBA00022448"/>
    </source>
</evidence>
<evidence type="ECO:0000256" key="2">
    <source>
        <dbReference type="ARBA" id="ARBA00006833"/>
    </source>
</evidence>
<feature type="compositionally biased region" description="Polar residues" evidence="14">
    <location>
        <begin position="269"/>
        <end position="280"/>
    </location>
</feature>
<feature type="transmembrane region" description="Helical" evidence="15">
    <location>
        <begin position="124"/>
        <end position="146"/>
    </location>
</feature>
<dbReference type="PANTHER" id="PTHR15929:SF0">
    <property type="entry name" value="STORE-OPERATED CALCIUM ENTRY-ASSOCIATED REGULATORY FACTOR"/>
    <property type="match status" value="1"/>
</dbReference>
<dbReference type="GO" id="GO:2001256">
    <property type="term" value="P:regulation of store-operated calcium entry"/>
    <property type="evidence" value="ECO:0007669"/>
    <property type="project" value="InterPro"/>
</dbReference>
<evidence type="ECO:0000313" key="17">
    <source>
        <dbReference type="Proteomes" id="UP001049176"/>
    </source>
</evidence>
<proteinExistence type="inferred from homology"/>
<keyword evidence="8" id="KW-0256">Endoplasmic reticulum</keyword>